<sequence>MIQSLPLANRIPSQEGDISLDLHGLCTLYLCLPLEQCLSNACCSSSHWASSLSAYLSFRLFKFFCI</sequence>
<dbReference type="AlphaFoldDB" id="A0A8H8D8J6"/>
<name>A0A8H8D8J6_AJECA</name>
<proteinExistence type="predicted"/>
<organism evidence="1 2">
    <name type="scientific">Ajellomyces capsulatus</name>
    <name type="common">Darling's disease fungus</name>
    <name type="synonym">Histoplasma capsulatum</name>
    <dbReference type="NCBI Taxonomy" id="5037"/>
    <lineage>
        <taxon>Eukaryota</taxon>
        <taxon>Fungi</taxon>
        <taxon>Dikarya</taxon>
        <taxon>Ascomycota</taxon>
        <taxon>Pezizomycotina</taxon>
        <taxon>Eurotiomycetes</taxon>
        <taxon>Eurotiomycetidae</taxon>
        <taxon>Onygenales</taxon>
        <taxon>Ajellomycetaceae</taxon>
        <taxon>Histoplasma</taxon>
    </lineage>
</organism>
<accession>A0A8H8D8J6</accession>
<dbReference type="EMBL" id="JAEVHI010000001">
    <property type="protein sequence ID" value="KAG5304742.1"/>
    <property type="molecule type" value="Genomic_DNA"/>
</dbReference>
<dbReference type="Proteomes" id="UP000670092">
    <property type="component" value="Unassembled WGS sequence"/>
</dbReference>
<gene>
    <name evidence="1" type="ORF">I7I52_03179</name>
</gene>
<evidence type="ECO:0000313" key="1">
    <source>
        <dbReference type="EMBL" id="KAG5304742.1"/>
    </source>
</evidence>
<protein>
    <submittedName>
        <fullName evidence="1">Uncharacterized protein</fullName>
    </submittedName>
</protein>
<comment type="caution">
    <text evidence="1">The sequence shown here is derived from an EMBL/GenBank/DDBJ whole genome shotgun (WGS) entry which is preliminary data.</text>
</comment>
<evidence type="ECO:0000313" key="2">
    <source>
        <dbReference type="Proteomes" id="UP000670092"/>
    </source>
</evidence>
<dbReference type="VEuPathDB" id="FungiDB:I7I52_03179"/>
<reference evidence="1 2" key="1">
    <citation type="submission" date="2021-01" db="EMBL/GenBank/DDBJ databases">
        <title>Chromosome-level genome assembly of a human fungal pathogen reveals clustering of transcriptionally co-regulated genes.</title>
        <authorList>
            <person name="Voorhies M."/>
            <person name="Cohen S."/>
            <person name="Shea T.P."/>
            <person name="Petrus S."/>
            <person name="Munoz J.F."/>
            <person name="Poplawski S."/>
            <person name="Goldman W.E."/>
            <person name="Michael T."/>
            <person name="Cuomo C.A."/>
            <person name="Sil A."/>
            <person name="Beyhan S."/>
        </authorList>
    </citation>
    <scope>NUCLEOTIDE SEQUENCE [LARGE SCALE GENOMIC DNA]</scope>
    <source>
        <strain evidence="1 2">G184AR</strain>
    </source>
</reference>